<feature type="transmembrane region" description="Helical" evidence="8">
    <location>
        <begin position="29"/>
        <end position="49"/>
    </location>
</feature>
<name>A0A4R7NX47_9GAMM</name>
<dbReference type="Proteomes" id="UP000295341">
    <property type="component" value="Unassembled WGS sequence"/>
</dbReference>
<feature type="transmembrane region" description="Helical" evidence="8">
    <location>
        <begin position="181"/>
        <end position="201"/>
    </location>
</feature>
<gene>
    <name evidence="11" type="ORF">DFR24_4260</name>
</gene>
<evidence type="ECO:0000259" key="10">
    <source>
        <dbReference type="Pfam" id="PF20560"/>
    </source>
</evidence>
<evidence type="ECO:0000256" key="3">
    <source>
        <dbReference type="ARBA" id="ARBA00022692"/>
    </source>
</evidence>
<keyword evidence="5 8" id="KW-1133">Transmembrane helix</keyword>
<evidence type="ECO:0000259" key="9">
    <source>
        <dbReference type="Pfam" id="PF01618"/>
    </source>
</evidence>
<dbReference type="RefSeq" id="WP_133883402.1">
    <property type="nucleotide sequence ID" value="NZ_MWIN01000013.1"/>
</dbReference>
<protein>
    <submittedName>
        <fullName evidence="11">Chemotaxis protein MotA</fullName>
    </submittedName>
</protein>
<evidence type="ECO:0000256" key="1">
    <source>
        <dbReference type="ARBA" id="ARBA00004651"/>
    </source>
</evidence>
<comment type="caution">
    <text evidence="11">The sequence shown here is derived from an EMBL/GenBank/DDBJ whole genome shotgun (WGS) entry which is preliminary data.</text>
</comment>
<dbReference type="NCBIfam" id="NF006583">
    <property type="entry name" value="PRK09109.1"/>
    <property type="match status" value="1"/>
</dbReference>
<dbReference type="PANTHER" id="PTHR30433:SF3">
    <property type="entry name" value="MOTILITY PROTEIN A"/>
    <property type="match status" value="1"/>
</dbReference>
<organism evidence="11 12">
    <name type="scientific">Panacagrimonas perspica</name>
    <dbReference type="NCBI Taxonomy" id="381431"/>
    <lineage>
        <taxon>Bacteria</taxon>
        <taxon>Pseudomonadati</taxon>
        <taxon>Pseudomonadota</taxon>
        <taxon>Gammaproteobacteria</taxon>
        <taxon>Nevskiales</taxon>
        <taxon>Nevskiaceae</taxon>
        <taxon>Panacagrimonas</taxon>
    </lineage>
</organism>
<accession>A0A4R7NX47</accession>
<keyword evidence="7" id="KW-0813">Transport</keyword>
<evidence type="ECO:0000256" key="8">
    <source>
        <dbReference type="SAM" id="Phobius"/>
    </source>
</evidence>
<keyword evidence="12" id="KW-1185">Reference proteome</keyword>
<dbReference type="GO" id="GO:0005886">
    <property type="term" value="C:plasma membrane"/>
    <property type="evidence" value="ECO:0007669"/>
    <property type="project" value="UniProtKB-SubCell"/>
</dbReference>
<feature type="transmembrane region" description="Helical" evidence="8">
    <location>
        <begin position="151"/>
        <end position="169"/>
    </location>
</feature>
<evidence type="ECO:0000256" key="6">
    <source>
        <dbReference type="ARBA" id="ARBA00023136"/>
    </source>
</evidence>
<dbReference type="InterPro" id="IPR047055">
    <property type="entry name" value="MotA-like"/>
</dbReference>
<evidence type="ECO:0000256" key="2">
    <source>
        <dbReference type="ARBA" id="ARBA00022475"/>
    </source>
</evidence>
<evidence type="ECO:0000313" key="12">
    <source>
        <dbReference type="Proteomes" id="UP000295341"/>
    </source>
</evidence>
<dbReference type="GO" id="GO:0006935">
    <property type="term" value="P:chemotaxis"/>
    <property type="evidence" value="ECO:0007669"/>
    <property type="project" value="InterPro"/>
</dbReference>
<keyword evidence="3 8" id="KW-0812">Transmembrane</keyword>
<evidence type="ECO:0000313" key="11">
    <source>
        <dbReference type="EMBL" id="TDU25815.1"/>
    </source>
</evidence>
<evidence type="ECO:0000256" key="4">
    <source>
        <dbReference type="ARBA" id="ARBA00022779"/>
    </source>
</evidence>
<dbReference type="AlphaFoldDB" id="A0A4R7NX47"/>
<dbReference type="InterPro" id="IPR002898">
    <property type="entry name" value="MotA_ExbB_proton_chnl"/>
</dbReference>
<evidence type="ECO:0000256" key="5">
    <source>
        <dbReference type="ARBA" id="ARBA00022989"/>
    </source>
</evidence>
<keyword evidence="2" id="KW-1003">Cell membrane</keyword>
<reference evidence="11 12" key="1">
    <citation type="submission" date="2019-03" db="EMBL/GenBank/DDBJ databases">
        <title>Genomic Encyclopedia of Type Strains, Phase IV (KMG-IV): sequencing the most valuable type-strain genomes for metagenomic binning, comparative biology and taxonomic classification.</title>
        <authorList>
            <person name="Goeker M."/>
        </authorList>
    </citation>
    <scope>NUCLEOTIDE SEQUENCE [LARGE SCALE GENOMIC DNA]</scope>
    <source>
        <strain evidence="11 12">DSM 26377</strain>
    </source>
</reference>
<dbReference type="OrthoDB" id="9806929at2"/>
<comment type="subcellular location">
    <subcellularLocation>
        <location evidence="1">Cell membrane</location>
        <topology evidence="1">Multi-pass membrane protein</topology>
    </subcellularLocation>
    <subcellularLocation>
        <location evidence="7">Membrane</location>
        <topology evidence="7">Multi-pass membrane protein</topology>
    </subcellularLocation>
</comment>
<keyword evidence="7" id="KW-0653">Protein transport</keyword>
<dbReference type="Pfam" id="PF20560">
    <property type="entry name" value="MotA_N"/>
    <property type="match status" value="1"/>
</dbReference>
<dbReference type="InterPro" id="IPR046786">
    <property type="entry name" value="MotA_N"/>
</dbReference>
<feature type="domain" description="MotA/TolQ/ExbB proton channel" evidence="9">
    <location>
        <begin position="105"/>
        <end position="219"/>
    </location>
</feature>
<sequence length="246" mass="26179">MDILSIIGFILAMVALIGGSILKGSGVAALWGPAAFVIVIVGTFGSITVQTPMPAFKHGMKMAKWIFMPPSLDGRGLIAKIVEWSNAARKQGLLALEGSIATEGDGFIKKGLQMLVDGAEPETIRNTLETEMQAKEHFDLMGAKVWEGMGIYAPTLGIIGAVMGLMAVMQNLADPSKLGHGISAAFIATIYGIASANLFFLPMSSKLKSVIGDQTRVREMIIEGLIAISQGENPRVIETKLHGFLH</sequence>
<dbReference type="PANTHER" id="PTHR30433">
    <property type="entry name" value="CHEMOTAXIS PROTEIN MOTA"/>
    <property type="match status" value="1"/>
</dbReference>
<proteinExistence type="inferred from homology"/>
<keyword evidence="4" id="KW-0283">Flagellar rotation</keyword>
<feature type="domain" description="Motility protein A N-terminal" evidence="10">
    <location>
        <begin position="6"/>
        <end position="71"/>
    </location>
</feature>
<dbReference type="GO" id="GO:0071978">
    <property type="term" value="P:bacterial-type flagellum-dependent swarming motility"/>
    <property type="evidence" value="ECO:0007669"/>
    <property type="project" value="InterPro"/>
</dbReference>
<comment type="similarity">
    <text evidence="7">Belongs to the exbB/tolQ family.</text>
</comment>
<keyword evidence="6 8" id="KW-0472">Membrane</keyword>
<dbReference type="GO" id="GO:0015031">
    <property type="term" value="P:protein transport"/>
    <property type="evidence" value="ECO:0007669"/>
    <property type="project" value="UniProtKB-KW"/>
</dbReference>
<dbReference type="Pfam" id="PF01618">
    <property type="entry name" value="MotA_ExbB"/>
    <property type="match status" value="1"/>
</dbReference>
<dbReference type="EMBL" id="SOBT01000011">
    <property type="protein sequence ID" value="TDU25815.1"/>
    <property type="molecule type" value="Genomic_DNA"/>
</dbReference>
<evidence type="ECO:0000256" key="7">
    <source>
        <dbReference type="RuleBase" id="RU004057"/>
    </source>
</evidence>